<proteinExistence type="predicted"/>
<accession>A0A927BMQ0</accession>
<reference evidence="1" key="1">
    <citation type="journal article" date="2020" name="PLoS ONE">
        <title>Isolation and characterization of Streptomyces bacteriophages and Streptomyces strains encoding biosynthetic arsenals: Streptomyces strains and phages for antibiotic discovery.</title>
        <authorList>
            <person name="Montano E.T."/>
            <person name="Nideffer J.F."/>
            <person name="Brumage L."/>
            <person name="Erb M."/>
            <person name="Derman A.I."/>
            <person name="Davis J.P."/>
            <person name="Estrada E."/>
            <person name="Fu S."/>
            <person name="Le D."/>
            <person name="Vuppala A."/>
            <person name="Tran C."/>
            <person name="Luterstein E."/>
            <person name="Lakkaraju S."/>
            <person name="Panchagnula S."/>
            <person name="Ren C."/>
            <person name="Doan J."/>
            <person name="Tran S."/>
            <person name="Soriano J."/>
            <person name="Fujita Y."/>
            <person name="Gutala P."/>
            <person name="Fujii Q."/>
            <person name="Lee M."/>
            <person name="Bui A."/>
            <person name="Villarreal C."/>
            <person name="Shing S.R."/>
            <person name="Kim S."/>
            <person name="Freeman D."/>
            <person name="Racha V."/>
            <person name="Ho A."/>
            <person name="Kumar P."/>
            <person name="Falah K."/>
            <person name="Dawson T."/>
            <person name="Enustun E."/>
            <person name="Prichard A."/>
            <person name="Gomez A."/>
            <person name="Khanna K."/>
            <person name="Trigg S."/>
            <person name="Fernandez L."/>
            <person name="Pogliano K."/>
            <person name="Pogliano J."/>
        </authorList>
    </citation>
    <scope>NUCLEOTIDE SEQUENCE</scope>
    <source>
        <strain evidence="1">QF2</strain>
    </source>
</reference>
<dbReference type="AlphaFoldDB" id="A0A927BMQ0"/>
<comment type="caution">
    <text evidence="1">The sequence shown here is derived from an EMBL/GenBank/DDBJ whole genome shotgun (WGS) entry which is preliminary data.</text>
</comment>
<organism evidence="1">
    <name type="scientific">Streptomyces globisporus</name>
    <dbReference type="NCBI Taxonomy" id="1908"/>
    <lineage>
        <taxon>Bacteria</taxon>
        <taxon>Bacillati</taxon>
        <taxon>Actinomycetota</taxon>
        <taxon>Actinomycetes</taxon>
        <taxon>Kitasatosporales</taxon>
        <taxon>Streptomycetaceae</taxon>
        <taxon>Streptomyces</taxon>
    </lineage>
</organism>
<sequence>MGIFSSAKPQAFVESARIRFAAGHTVHTIIWEGPSARIGPLDEFSNLVEVVEAVGWRLDRVESLVFTGGRPTILLVFRR</sequence>
<dbReference type="EMBL" id="JACWUS010000027">
    <property type="protein sequence ID" value="MBD2830565.1"/>
    <property type="molecule type" value="Genomic_DNA"/>
</dbReference>
<evidence type="ECO:0000313" key="1">
    <source>
        <dbReference type="EMBL" id="MBD2830565.1"/>
    </source>
</evidence>
<protein>
    <submittedName>
        <fullName evidence="1">Uncharacterized protein</fullName>
    </submittedName>
</protein>
<name>A0A927BMQ0_STRGL</name>
<gene>
    <name evidence="1" type="ORF">ID875_29525</name>
</gene>